<feature type="transmembrane region" description="Helical" evidence="6">
    <location>
        <begin position="6"/>
        <end position="24"/>
    </location>
</feature>
<reference evidence="7 8" key="1">
    <citation type="journal article" date="2009" name="J. Bacteriol.">
        <title>Complete genome sequence of the anaerobic, protein-degrading hyperthermophilic crenarchaeon Desulfurococcus kamchatkensis.</title>
        <authorList>
            <person name="Ravin N.V."/>
            <person name="Mardanov A.V."/>
            <person name="Beletsky A.V."/>
            <person name="Kublanov I.V."/>
            <person name="Kolganova T.V."/>
            <person name="Lebedinsky A.V."/>
            <person name="Chernyh N.A."/>
            <person name="Bonch-Osmolovskaya E.A."/>
            <person name="Skryabin K.G."/>
        </authorList>
    </citation>
    <scope>NUCLEOTIDE SEQUENCE [LARGE SCALE GENOMIC DNA]</scope>
    <source>
        <strain evidence="8">DSM 18924 / JCM 16383 / VKM B-2413 / 1221n</strain>
    </source>
</reference>
<evidence type="ECO:0000256" key="2">
    <source>
        <dbReference type="ARBA" id="ARBA00022475"/>
    </source>
</evidence>
<comment type="subcellular location">
    <subcellularLocation>
        <location evidence="1">Cell membrane</location>
        <topology evidence="1">Multi-pass membrane protein</topology>
    </subcellularLocation>
</comment>
<dbReference type="EMBL" id="CP001140">
    <property type="protein sequence ID" value="ACL11274.1"/>
    <property type="molecule type" value="Genomic_DNA"/>
</dbReference>
<dbReference type="Proteomes" id="UP000006903">
    <property type="component" value="Chromosome"/>
</dbReference>
<name>B8D593_DESA1</name>
<organism evidence="7 8">
    <name type="scientific">Desulfurococcus amylolyticus (strain DSM 18924 / JCM 16383 / VKM B-2413 / 1221n)</name>
    <name type="common">Desulfurococcus kamchatkensis</name>
    <dbReference type="NCBI Taxonomy" id="490899"/>
    <lineage>
        <taxon>Archaea</taxon>
        <taxon>Thermoproteota</taxon>
        <taxon>Thermoprotei</taxon>
        <taxon>Desulfurococcales</taxon>
        <taxon>Desulfurococcaceae</taxon>
        <taxon>Desulfurococcus</taxon>
    </lineage>
</organism>
<dbReference type="HOGENOM" id="CLU_082058_2_1_2"/>
<accession>B8D593</accession>
<dbReference type="InterPro" id="IPR050601">
    <property type="entry name" value="CPA3_antiporter_subunitC"/>
</dbReference>
<dbReference type="eggNOG" id="arCOG03072">
    <property type="taxonomic scope" value="Archaea"/>
</dbReference>
<evidence type="ECO:0000313" key="7">
    <source>
        <dbReference type="EMBL" id="ACL11274.1"/>
    </source>
</evidence>
<dbReference type="PANTHER" id="PTHR34583:SF2">
    <property type="entry name" value="ANTIPORTER SUBUNIT MNHC2-RELATED"/>
    <property type="match status" value="1"/>
</dbReference>
<feature type="transmembrane region" description="Helical" evidence="6">
    <location>
        <begin position="36"/>
        <end position="57"/>
    </location>
</feature>
<dbReference type="GO" id="GO:0005886">
    <property type="term" value="C:plasma membrane"/>
    <property type="evidence" value="ECO:0007669"/>
    <property type="project" value="UniProtKB-SubCell"/>
</dbReference>
<evidence type="ECO:0000256" key="4">
    <source>
        <dbReference type="ARBA" id="ARBA00022989"/>
    </source>
</evidence>
<gene>
    <name evidence="7" type="ordered locus">DKAM_0948</name>
</gene>
<keyword evidence="5 6" id="KW-0472">Membrane</keyword>
<dbReference type="AlphaFoldDB" id="B8D593"/>
<keyword evidence="2" id="KW-1003">Cell membrane</keyword>
<keyword evidence="4 6" id="KW-1133">Transmembrane helix</keyword>
<dbReference type="KEGG" id="dka:DKAM_0948"/>
<sequence>MSLETYIWYYMVAVIVLTISYSLYGIVTRSHIVKKMIFITILSDAVYVLLVFMGYRINASMPPVYPGGTLLNPNLPGSPGDIESFISRSVDPVPQVLIVTGIVIGLAQLIFLSSISLKIAKATGTLNIKRLEVEENE</sequence>
<dbReference type="Pfam" id="PF00420">
    <property type="entry name" value="Oxidored_q2"/>
    <property type="match status" value="1"/>
</dbReference>
<evidence type="ECO:0000256" key="3">
    <source>
        <dbReference type="ARBA" id="ARBA00022692"/>
    </source>
</evidence>
<dbReference type="InterPro" id="IPR039428">
    <property type="entry name" value="NUOK/Mnh_C1-like"/>
</dbReference>
<evidence type="ECO:0000256" key="5">
    <source>
        <dbReference type="ARBA" id="ARBA00023136"/>
    </source>
</evidence>
<keyword evidence="3 6" id="KW-0812">Transmembrane</keyword>
<evidence type="ECO:0000256" key="6">
    <source>
        <dbReference type="SAM" id="Phobius"/>
    </source>
</evidence>
<protein>
    <submittedName>
        <fullName evidence="7">Putative integral membrane protein, DUF67 family</fullName>
    </submittedName>
</protein>
<feature type="transmembrane region" description="Helical" evidence="6">
    <location>
        <begin position="96"/>
        <end position="120"/>
    </location>
</feature>
<dbReference type="GeneID" id="7171797"/>
<dbReference type="Gene3D" id="1.10.287.3510">
    <property type="match status" value="1"/>
</dbReference>
<dbReference type="PANTHER" id="PTHR34583">
    <property type="entry name" value="ANTIPORTER SUBUNIT MNHC2-RELATED"/>
    <property type="match status" value="1"/>
</dbReference>
<evidence type="ECO:0000256" key="1">
    <source>
        <dbReference type="ARBA" id="ARBA00004651"/>
    </source>
</evidence>
<dbReference type="RefSeq" id="WP_012608615.1">
    <property type="nucleotide sequence ID" value="NC_011766.1"/>
</dbReference>
<proteinExistence type="predicted"/>
<dbReference type="STRING" id="490899.DKAM_0948"/>
<evidence type="ECO:0000313" key="8">
    <source>
        <dbReference type="Proteomes" id="UP000006903"/>
    </source>
</evidence>